<dbReference type="InterPro" id="IPR014710">
    <property type="entry name" value="RmlC-like_jellyroll"/>
</dbReference>
<keyword evidence="3" id="KW-1185">Reference proteome</keyword>
<evidence type="ECO:0008006" key="4">
    <source>
        <dbReference type="Google" id="ProtNLM"/>
    </source>
</evidence>
<dbReference type="InterPro" id="IPR011051">
    <property type="entry name" value="RmlC_Cupin_sf"/>
</dbReference>
<gene>
    <name evidence="2" type="ORF">CUN60_11340</name>
</gene>
<accession>A0A2I7N8S5</accession>
<evidence type="ECO:0000313" key="3">
    <source>
        <dbReference type="Proteomes" id="UP000236655"/>
    </source>
</evidence>
<dbReference type="RefSeq" id="WP_102952150.1">
    <property type="nucleotide sequence ID" value="NZ_CP024847.1"/>
</dbReference>
<dbReference type="SUPFAM" id="SSF51182">
    <property type="entry name" value="RmlC-like cupins"/>
    <property type="match status" value="1"/>
</dbReference>
<protein>
    <recommendedName>
        <fullName evidence="4">Cupin domain-containing protein</fullName>
    </recommendedName>
</protein>
<dbReference type="Proteomes" id="UP000236655">
    <property type="component" value="Chromosome"/>
</dbReference>
<sequence length="177" mass="19178">MKVTRLLAGLMVSGLLFACSSTHAPGDTDGNDDSVTLTAVPAPKLKMDQQAYNGSDDLKVNGETPYGKVGGKFKTLLKQTDKNDITRTVTEITREPGYRSSVHYMNYAVTTCVTKGEATMELDGKEPQYFTAGQCFIMPVGVKGYVANDGKGVLKMLDYNTFPAGEDTMVMLESSKH</sequence>
<dbReference type="EMBL" id="CP024847">
    <property type="protein sequence ID" value="AUR52863.1"/>
    <property type="molecule type" value="Genomic_DNA"/>
</dbReference>
<evidence type="ECO:0000313" key="2">
    <source>
        <dbReference type="EMBL" id="AUR52863.1"/>
    </source>
</evidence>
<dbReference type="AlphaFoldDB" id="A0A2I7N8S5"/>
<feature type="chain" id="PRO_5014374628" description="Cupin domain-containing protein" evidence="1">
    <location>
        <begin position="25"/>
        <end position="177"/>
    </location>
</feature>
<dbReference type="OrthoDB" id="1433532at2"/>
<evidence type="ECO:0000256" key="1">
    <source>
        <dbReference type="SAM" id="SignalP"/>
    </source>
</evidence>
<dbReference type="Gene3D" id="2.60.120.10">
    <property type="entry name" value="Jelly Rolls"/>
    <property type="match status" value="1"/>
</dbReference>
<keyword evidence="1" id="KW-0732">Signal</keyword>
<name>A0A2I7N8S5_9NEIS</name>
<reference evidence="3" key="1">
    <citation type="submission" date="2017-11" db="EMBL/GenBank/DDBJ databases">
        <authorList>
            <person name="Chan K.G."/>
            <person name="Lee L.S."/>
        </authorList>
    </citation>
    <scope>NUCLEOTIDE SEQUENCE [LARGE SCALE GENOMIC DNA]</scope>
    <source>
        <strain evidence="3">DSM 100970</strain>
    </source>
</reference>
<feature type="signal peptide" evidence="1">
    <location>
        <begin position="1"/>
        <end position="24"/>
    </location>
</feature>
<dbReference type="KEGG" id="nba:CUN60_11340"/>
<dbReference type="PROSITE" id="PS51257">
    <property type="entry name" value="PROKAR_LIPOPROTEIN"/>
    <property type="match status" value="1"/>
</dbReference>
<proteinExistence type="predicted"/>
<organism evidence="2 3">
    <name type="scientific">Aquella oligotrophica</name>
    <dbReference type="NCBI Taxonomy" id="2067065"/>
    <lineage>
        <taxon>Bacteria</taxon>
        <taxon>Pseudomonadati</taxon>
        <taxon>Pseudomonadota</taxon>
        <taxon>Betaproteobacteria</taxon>
        <taxon>Neisseriales</taxon>
        <taxon>Neisseriaceae</taxon>
        <taxon>Aquella</taxon>
    </lineage>
</organism>